<evidence type="ECO:0000313" key="13">
    <source>
        <dbReference type="EMBL" id="CAT04680.1"/>
    </source>
</evidence>
<dbReference type="NCBIfam" id="NF001154">
    <property type="entry name" value="PRK00149.3-3"/>
    <property type="match status" value="1"/>
</dbReference>
<dbReference type="PRINTS" id="PR00051">
    <property type="entry name" value="DNAA"/>
</dbReference>
<evidence type="ECO:0000256" key="10">
    <source>
        <dbReference type="RuleBase" id="RU004227"/>
    </source>
</evidence>
<evidence type="ECO:0000256" key="9">
    <source>
        <dbReference type="RuleBase" id="RU000577"/>
    </source>
</evidence>
<evidence type="ECO:0000256" key="6">
    <source>
        <dbReference type="ARBA" id="ARBA00023121"/>
    </source>
</evidence>
<dbReference type="SMART" id="SM00382">
    <property type="entry name" value="AAA"/>
    <property type="match status" value="1"/>
</dbReference>
<keyword evidence="6" id="KW-0446">Lipid-binding</keyword>
<dbReference type="Gene3D" id="3.40.50.300">
    <property type="entry name" value="P-loop containing nucleotide triphosphate hydrolases"/>
    <property type="match status" value="1"/>
</dbReference>
<feature type="domain" description="AAA+ ATPase" evidence="11">
    <location>
        <begin position="152"/>
        <end position="288"/>
    </location>
</feature>
<dbReference type="HOGENOM" id="CLU_026910_3_2_14"/>
<dbReference type="EMBL" id="FM864216">
    <property type="protein sequence ID" value="CAT04680.1"/>
    <property type="molecule type" value="Genomic_DNA"/>
</dbReference>
<reference evidence="14" key="1">
    <citation type="journal article" date="2009" name="BMC Bioinformatics">
        <title>The Mycoplasma conjunctivae genome sequencing, annotation and analysis.</title>
        <authorList>
            <person name="Calderon-Copete S.P."/>
            <person name="Wigger G."/>
            <person name="Wunderlin C."/>
            <person name="Schmidheini T."/>
            <person name="Frey J."/>
            <person name="Quail M.A."/>
            <person name="Falquet L."/>
        </authorList>
    </citation>
    <scope>NUCLEOTIDE SEQUENCE [LARGE SCALE GENOMIC DNA]</scope>
    <source>
        <strain evidence="14">ATCC 25834 / NCTC 10147 / HRC/581</strain>
    </source>
</reference>
<dbReference type="Gene3D" id="1.10.8.60">
    <property type="match status" value="1"/>
</dbReference>
<dbReference type="Gene3D" id="1.10.1750.10">
    <property type="match status" value="1"/>
</dbReference>
<dbReference type="InterPro" id="IPR013159">
    <property type="entry name" value="DnaA_C"/>
</dbReference>
<gene>
    <name evidence="13" type="primary">dnaA</name>
    <name evidence="13" type="ordered locus">MCJ_000010</name>
</gene>
<organism evidence="13 14">
    <name type="scientific">Mesomycoplasma conjunctivae (strain ATCC 25834 / NCTC 10147 / HRC/581)</name>
    <name type="common">Mycoplasma conjunctivae</name>
    <dbReference type="NCBI Taxonomy" id="572263"/>
    <lineage>
        <taxon>Bacteria</taxon>
        <taxon>Bacillati</taxon>
        <taxon>Mycoplasmatota</taxon>
        <taxon>Mycoplasmoidales</taxon>
        <taxon>Metamycoplasmataceae</taxon>
        <taxon>Mesomycoplasma</taxon>
    </lineage>
</organism>
<dbReference type="InterPro" id="IPR013317">
    <property type="entry name" value="DnaA_dom"/>
</dbReference>
<comment type="function">
    <text evidence="9">Plays an essential role in the initiation and regulation of chromosomal replication. ATP-DnaA binds to the origin of replication (oriC) to initiate formation of the DNA replication initiation complex once per cell cycle. Binds the DnaA box (a 9 base pair repeat at the origin) and separates the double-stranded (ds)DNA. Forms a right-handed helical filament on oriC DNA; dsDNA binds to the exterior of the filament while single-stranded (ss)DNA is stabiized in the filament's interior. The ATP-DnaA-oriC complex binds and stabilizes one strand of the AT-rich DNA unwinding element (DUE), permitting loading of DNA polymerase. After initiation quickly degrades to an ADP-DnaA complex that is not apt for DNA replication. Binds acidic phospholipids.</text>
</comment>
<dbReference type="InterPro" id="IPR010921">
    <property type="entry name" value="Trp_repressor/repl_initiator"/>
</dbReference>
<evidence type="ECO:0000259" key="11">
    <source>
        <dbReference type="SMART" id="SM00382"/>
    </source>
</evidence>
<sequence>MNKTDLEIKTINLKQSLEEFINDNMIFNNFFKNIKIISENESQIIIDVDNVKVKKELNSKWKGLLERAFINIGIRKIITFNGLSETNNSSNDKQEEVVEKQDEEINFKVEILNLELKHNNIIAKYTIENFVQGNYNKMVFGVYHNIIEKNKFFSPLFIYGASGVGKTHFLSALGNSFIKKDKKVFYINDYKFTSIVTSWLRDKNEYSKINQFIEWLSTIDVLIIDDIQGFGNKTRTLSILFQIINKFIEEDKQIVIASDTPPNILGGFEDRLITRFKSGLVIEMNKPTKEDFVKIFKFKIEEEGLDKYYWSPEAIDFLSRHFHNSIRDMEGALKKIIFYIQTDESFYENPDFSFSLEKILEIFEEQKKFSQKTTYEVIIKETCDFLGVDSKLVFGKSRVREIVKARNISIWIIKNLLDYTHVNIGKIFGDRDHSTIVSILKNVDREKAQNEAFNYEITEIQKKINTLSKQ</sequence>
<dbReference type="InterPro" id="IPR027417">
    <property type="entry name" value="P-loop_NTPase"/>
</dbReference>
<dbReference type="InterPro" id="IPR003593">
    <property type="entry name" value="AAA+_ATPase"/>
</dbReference>
<keyword evidence="14" id="KW-1185">Reference proteome</keyword>
<evidence type="ECO:0000259" key="12">
    <source>
        <dbReference type="SMART" id="SM00760"/>
    </source>
</evidence>
<keyword evidence="3 9" id="KW-0235">DNA replication</keyword>
<evidence type="ECO:0000256" key="1">
    <source>
        <dbReference type="ARBA" id="ARBA00006583"/>
    </source>
</evidence>
<dbReference type="AlphaFoldDB" id="C5J5F8"/>
<evidence type="ECO:0000256" key="4">
    <source>
        <dbReference type="ARBA" id="ARBA00022741"/>
    </source>
</evidence>
<dbReference type="PANTHER" id="PTHR30050:SF2">
    <property type="entry name" value="CHROMOSOMAL REPLICATION INITIATOR PROTEIN DNAA"/>
    <property type="match status" value="1"/>
</dbReference>
<dbReference type="Pfam" id="PF00308">
    <property type="entry name" value="Bac_DnaA"/>
    <property type="match status" value="1"/>
</dbReference>
<name>C5J5F8_MESCH</name>
<dbReference type="GO" id="GO:0008289">
    <property type="term" value="F:lipid binding"/>
    <property type="evidence" value="ECO:0007669"/>
    <property type="project" value="UniProtKB-KW"/>
</dbReference>
<dbReference type="CDD" id="cd06571">
    <property type="entry name" value="Bac_DnaA_C"/>
    <property type="match status" value="1"/>
</dbReference>
<dbReference type="GO" id="GO:0006270">
    <property type="term" value="P:DNA replication initiation"/>
    <property type="evidence" value="ECO:0007669"/>
    <property type="project" value="UniProtKB-UniRule"/>
</dbReference>
<dbReference type="Pfam" id="PF08299">
    <property type="entry name" value="Bac_DnaA_C"/>
    <property type="match status" value="1"/>
</dbReference>
<dbReference type="KEGG" id="mco:MCJ_000010"/>
<dbReference type="InterPro" id="IPR001957">
    <property type="entry name" value="Chromosome_initiator_DnaA"/>
</dbReference>
<dbReference type="SUPFAM" id="SSF48295">
    <property type="entry name" value="TrpR-like"/>
    <property type="match status" value="1"/>
</dbReference>
<evidence type="ECO:0000256" key="7">
    <source>
        <dbReference type="ARBA" id="ARBA00023125"/>
    </source>
</evidence>
<evidence type="ECO:0000256" key="3">
    <source>
        <dbReference type="ARBA" id="ARBA00022705"/>
    </source>
</evidence>
<keyword evidence="5 9" id="KW-0067">ATP-binding</keyword>
<protein>
    <recommendedName>
        <fullName evidence="8 9">Chromosomal replication initiator protein DnaA</fullName>
    </recommendedName>
</protein>
<dbReference type="NCBIfam" id="TIGR00362">
    <property type="entry name" value="DnaA"/>
    <property type="match status" value="1"/>
</dbReference>
<dbReference type="PANTHER" id="PTHR30050">
    <property type="entry name" value="CHROMOSOMAL REPLICATION INITIATOR PROTEIN DNAA"/>
    <property type="match status" value="1"/>
</dbReference>
<dbReference type="InterPro" id="IPR020591">
    <property type="entry name" value="Chromosome_initiator_DnaA-like"/>
</dbReference>
<accession>C5J5F8</accession>
<keyword evidence="4 9" id="KW-0547">Nucleotide-binding</keyword>
<keyword evidence="2" id="KW-0963">Cytoplasm</keyword>
<dbReference type="SMART" id="SM00760">
    <property type="entry name" value="Bac_DnaA_C"/>
    <property type="match status" value="1"/>
</dbReference>
<dbReference type="SUPFAM" id="SSF52540">
    <property type="entry name" value="P-loop containing nucleoside triphosphate hydrolases"/>
    <property type="match status" value="1"/>
</dbReference>
<dbReference type="GO" id="GO:0006275">
    <property type="term" value="P:regulation of DNA replication"/>
    <property type="evidence" value="ECO:0007669"/>
    <property type="project" value="UniProtKB-UniRule"/>
</dbReference>
<dbReference type="GO" id="GO:0003688">
    <property type="term" value="F:DNA replication origin binding"/>
    <property type="evidence" value="ECO:0007669"/>
    <property type="project" value="UniProtKB-UniRule"/>
</dbReference>
<evidence type="ECO:0000313" key="14">
    <source>
        <dbReference type="Proteomes" id="UP000001491"/>
    </source>
</evidence>
<keyword evidence="7 9" id="KW-0238">DNA-binding</keyword>
<evidence type="ECO:0000256" key="5">
    <source>
        <dbReference type="ARBA" id="ARBA00022840"/>
    </source>
</evidence>
<evidence type="ECO:0000256" key="2">
    <source>
        <dbReference type="ARBA" id="ARBA00022490"/>
    </source>
</evidence>
<dbReference type="eggNOG" id="COG0593">
    <property type="taxonomic scope" value="Bacteria"/>
</dbReference>
<dbReference type="GO" id="GO:0005524">
    <property type="term" value="F:ATP binding"/>
    <property type="evidence" value="ECO:0007669"/>
    <property type="project" value="UniProtKB-UniRule"/>
</dbReference>
<dbReference type="CDD" id="cd00009">
    <property type="entry name" value="AAA"/>
    <property type="match status" value="1"/>
</dbReference>
<comment type="similarity">
    <text evidence="1 10">Belongs to the DnaA family.</text>
</comment>
<evidence type="ECO:0000256" key="8">
    <source>
        <dbReference type="NCBIfam" id="TIGR00362"/>
    </source>
</evidence>
<feature type="domain" description="Chromosomal replication initiator DnaA C-terminal" evidence="12">
    <location>
        <begin position="374"/>
        <end position="443"/>
    </location>
</feature>
<dbReference type="GO" id="GO:0005886">
    <property type="term" value="C:plasma membrane"/>
    <property type="evidence" value="ECO:0007669"/>
    <property type="project" value="TreeGrafter"/>
</dbReference>
<proteinExistence type="inferred from homology"/>
<dbReference type="Proteomes" id="UP000001491">
    <property type="component" value="Chromosome"/>
</dbReference>